<comment type="subcellular location">
    <subcellularLocation>
        <location evidence="4">Cytoplasm</location>
    </subcellularLocation>
</comment>
<comment type="pathway">
    <text evidence="4">Amino-acid biosynthesis; L-arginine biosynthesis; N(2)-acetyl-L-ornithine from L-glutamate: step 3/4.</text>
</comment>
<evidence type="ECO:0000313" key="6">
    <source>
        <dbReference type="EMBL" id="GAA0499448.1"/>
    </source>
</evidence>
<gene>
    <name evidence="6" type="primary">argC_2</name>
    <name evidence="4" type="synonym">argC</name>
    <name evidence="6" type="ORF">GCM10010361_76300</name>
</gene>
<dbReference type="SUPFAM" id="SSF51735">
    <property type="entry name" value="NAD(P)-binding Rossmann-fold domains"/>
    <property type="match status" value="1"/>
</dbReference>
<keyword evidence="1 4" id="KW-0028">Amino-acid biosynthesis</keyword>
<reference evidence="7" key="1">
    <citation type="journal article" date="2019" name="Int. J. Syst. Evol. Microbiol.">
        <title>The Global Catalogue of Microorganisms (GCM) 10K type strain sequencing project: providing services to taxonomists for standard genome sequencing and annotation.</title>
        <authorList>
            <consortium name="The Broad Institute Genomics Platform"/>
            <consortium name="The Broad Institute Genome Sequencing Center for Infectious Disease"/>
            <person name="Wu L."/>
            <person name="Ma J."/>
        </authorList>
    </citation>
    <scope>NUCLEOTIDE SEQUENCE [LARGE SCALE GENOMIC DNA]</scope>
    <source>
        <strain evidence="7">JCM 4805</strain>
    </source>
</reference>
<dbReference type="Pfam" id="PF01118">
    <property type="entry name" value="Semialdhyde_dh"/>
    <property type="match status" value="1"/>
</dbReference>
<dbReference type="PANTHER" id="PTHR32338">
    <property type="entry name" value="N-ACETYL-GAMMA-GLUTAMYL-PHOSPHATE REDUCTASE, CHLOROPLASTIC-RELATED-RELATED"/>
    <property type="match status" value="1"/>
</dbReference>
<dbReference type="SUPFAM" id="SSF55347">
    <property type="entry name" value="Glyceraldehyde-3-phosphate dehydrogenase-like, C-terminal domain"/>
    <property type="match status" value="1"/>
</dbReference>
<dbReference type="HAMAP" id="MF_00150">
    <property type="entry name" value="ArgC_type1"/>
    <property type="match status" value="1"/>
</dbReference>
<comment type="caution">
    <text evidence="6">The sequence shown here is derived from an EMBL/GenBank/DDBJ whole genome shotgun (WGS) entry which is preliminary data.</text>
</comment>
<keyword evidence="2 4" id="KW-0521">NADP</keyword>
<dbReference type="Proteomes" id="UP001500909">
    <property type="component" value="Unassembled WGS sequence"/>
</dbReference>
<evidence type="ECO:0000256" key="4">
    <source>
        <dbReference type="HAMAP-Rule" id="MF_00150"/>
    </source>
</evidence>
<dbReference type="InterPro" id="IPR000534">
    <property type="entry name" value="Semialdehyde_DH_NAD-bd"/>
</dbReference>
<evidence type="ECO:0000256" key="3">
    <source>
        <dbReference type="ARBA" id="ARBA00023002"/>
    </source>
</evidence>
<dbReference type="Gene3D" id="3.40.50.720">
    <property type="entry name" value="NAD(P)-binding Rossmann-like Domain"/>
    <property type="match status" value="1"/>
</dbReference>
<dbReference type="CDD" id="cd23939">
    <property type="entry name" value="AGPR_1_C_LysY"/>
    <property type="match status" value="1"/>
</dbReference>
<comment type="similarity">
    <text evidence="4">Belongs to the NAGSA dehydrogenase family. Type 1 subfamily.</text>
</comment>
<keyword evidence="7" id="KW-1185">Reference proteome</keyword>
<dbReference type="Pfam" id="PF22698">
    <property type="entry name" value="Semialdhyde_dhC_1"/>
    <property type="match status" value="1"/>
</dbReference>
<dbReference type="PANTHER" id="PTHR32338:SF11">
    <property type="entry name" value="[LYSW]-L-2-AMINOADIPATE_[LYSW]-L-GLUTAMATE PHOSPHATE REDUCTASE-RELATED"/>
    <property type="match status" value="1"/>
</dbReference>
<name>A0ABP3LKA0_9ACTN</name>
<dbReference type="EMBL" id="BAAABY010000062">
    <property type="protein sequence ID" value="GAA0499448.1"/>
    <property type="molecule type" value="Genomic_DNA"/>
</dbReference>
<comment type="function">
    <text evidence="4">Catalyzes the NADPH-dependent reduction of N-acetyl-5-glutamyl phosphate to yield N-acetyl-L-glutamate 5-semialdehyde.</text>
</comment>
<keyword evidence="4" id="KW-0055">Arginine biosynthesis</keyword>
<dbReference type="NCBIfam" id="TIGR01850">
    <property type="entry name" value="argC"/>
    <property type="match status" value="1"/>
</dbReference>
<dbReference type="SMART" id="SM00859">
    <property type="entry name" value="Semialdhyde_dh"/>
    <property type="match status" value="1"/>
</dbReference>
<dbReference type="InterPro" id="IPR050085">
    <property type="entry name" value="AGPR"/>
</dbReference>
<dbReference type="EC" id="1.2.1.38" evidence="4"/>
<evidence type="ECO:0000313" key="7">
    <source>
        <dbReference type="Proteomes" id="UP001500909"/>
    </source>
</evidence>
<keyword evidence="3 4" id="KW-0560">Oxidoreductase</keyword>
<keyword evidence="4" id="KW-0963">Cytoplasm</keyword>
<evidence type="ECO:0000259" key="5">
    <source>
        <dbReference type="SMART" id="SM00859"/>
    </source>
</evidence>
<sequence>MLVIRVALAGAAGYIGGELLRLLLGHPEVEVVAAVSSRFPGKRVDGVHPNLRSATDLTFCSAEEVGECDAVFLALPHRVAMTQIDHWAQRSKLVIDLTGDFRLDDTDVFERYYGEEHQAPHLLDAFVPGLPELHRESLRTADLISVPGCMATAGVLALYPLVARGLIDLEQGAQFDARTGSSGSGATAGPANLHAERSGAMRVFAPTGHRHEAEISRHLGLSAAMTATGVEAVRGVQTICHATLRPGVDMPTVRRAFREQYTAEPFVRIVAHQRGIFRYPDPKILLGSNYCDVGYAVDEDNGRLTTIAALDNLVKGGAGNALQCLNIRMGRPEALGLTFPGLHPL</sequence>
<organism evidence="6 7">
    <name type="scientific">Streptomyces olivaceiscleroticus</name>
    <dbReference type="NCBI Taxonomy" id="68245"/>
    <lineage>
        <taxon>Bacteria</taxon>
        <taxon>Bacillati</taxon>
        <taxon>Actinomycetota</taxon>
        <taxon>Actinomycetes</taxon>
        <taxon>Kitasatosporales</taxon>
        <taxon>Streptomycetaceae</taxon>
        <taxon>Streptomyces</taxon>
    </lineage>
</organism>
<evidence type="ECO:0000256" key="2">
    <source>
        <dbReference type="ARBA" id="ARBA00022857"/>
    </source>
</evidence>
<comment type="catalytic activity">
    <reaction evidence="4">
        <text>N-acetyl-L-glutamate 5-semialdehyde + phosphate + NADP(+) = N-acetyl-L-glutamyl 5-phosphate + NADPH + H(+)</text>
        <dbReference type="Rhea" id="RHEA:21588"/>
        <dbReference type="ChEBI" id="CHEBI:15378"/>
        <dbReference type="ChEBI" id="CHEBI:29123"/>
        <dbReference type="ChEBI" id="CHEBI:43474"/>
        <dbReference type="ChEBI" id="CHEBI:57783"/>
        <dbReference type="ChEBI" id="CHEBI:57936"/>
        <dbReference type="ChEBI" id="CHEBI:58349"/>
        <dbReference type="EC" id="1.2.1.38"/>
    </reaction>
</comment>
<dbReference type="InterPro" id="IPR058924">
    <property type="entry name" value="AGPR_dimerisation_dom"/>
</dbReference>
<dbReference type="Gene3D" id="3.30.360.10">
    <property type="entry name" value="Dihydrodipicolinate Reductase, domain 2"/>
    <property type="match status" value="1"/>
</dbReference>
<evidence type="ECO:0000256" key="1">
    <source>
        <dbReference type="ARBA" id="ARBA00022605"/>
    </source>
</evidence>
<accession>A0ABP3LKA0</accession>
<dbReference type="InterPro" id="IPR036291">
    <property type="entry name" value="NAD(P)-bd_dom_sf"/>
</dbReference>
<dbReference type="InterPro" id="IPR000706">
    <property type="entry name" value="AGPR_type-1"/>
</dbReference>
<feature type="active site" evidence="4">
    <location>
        <position position="149"/>
    </location>
</feature>
<protein>
    <recommendedName>
        <fullName evidence="4">N-acetyl-gamma-glutamyl-phosphate reductase</fullName>
        <shortName evidence="4">AGPR</shortName>
        <ecNumber evidence="4">1.2.1.38</ecNumber>
    </recommendedName>
    <alternativeName>
        <fullName evidence="4">N-acetyl-glutamate semialdehyde dehydrogenase</fullName>
        <shortName evidence="4">NAGSA dehydrogenase</shortName>
    </alternativeName>
</protein>
<proteinExistence type="inferred from homology"/>
<feature type="domain" description="Semialdehyde dehydrogenase NAD-binding" evidence="5">
    <location>
        <begin position="5"/>
        <end position="141"/>
    </location>
</feature>